<sequence length="288" mass="33826">MEVIESIVTDSIEVENSTSTISTSKTEFVWTLQATWHLVRVRLDMEPEFDQPVCKKKRLWENVAERVTARLRAEGYTDVPARAFECDLKWRNMLATYRKNAERVKRLGVHGVHWEFFRAMHEVLGRSYEEIEAQRKAKLSNTKLGKAMAKFVWTLQATWHLVRVRLDMEPEFDQPVCKKKRLWENVAERVTARLRAEGYTDVPARAFECDLKWRNMLATYRKNAERVKRLGAHGVHWEFFRAMHEVLGRSYEEIEAQRKAKLSNTKLGKAMAKTRVTSHDSDQTSRIL</sequence>
<proteinExistence type="predicted"/>
<evidence type="ECO:0000313" key="1">
    <source>
        <dbReference type="EMBL" id="MCI4384739.1"/>
    </source>
</evidence>
<dbReference type="Proteomes" id="UP000829447">
    <property type="component" value="Linkage Group LG13"/>
</dbReference>
<keyword evidence="2" id="KW-1185">Reference proteome</keyword>
<name>A0ACC5X125_PANGG</name>
<dbReference type="EMBL" id="CM040466">
    <property type="protein sequence ID" value="MCI4384739.1"/>
    <property type="molecule type" value="Genomic_DNA"/>
</dbReference>
<gene>
    <name evidence="1" type="ORF">PGIGA_G00042040</name>
</gene>
<organism evidence="1 2">
    <name type="scientific">Pangasianodon gigas</name>
    <name type="common">Mekong giant catfish</name>
    <name type="synonym">Pangasius gigas</name>
    <dbReference type="NCBI Taxonomy" id="30993"/>
    <lineage>
        <taxon>Eukaryota</taxon>
        <taxon>Metazoa</taxon>
        <taxon>Chordata</taxon>
        <taxon>Craniata</taxon>
        <taxon>Vertebrata</taxon>
        <taxon>Euteleostomi</taxon>
        <taxon>Actinopterygii</taxon>
        <taxon>Neopterygii</taxon>
        <taxon>Teleostei</taxon>
        <taxon>Ostariophysi</taxon>
        <taxon>Siluriformes</taxon>
        <taxon>Pangasiidae</taxon>
        <taxon>Pangasianodon</taxon>
    </lineage>
</organism>
<protein>
    <submittedName>
        <fullName evidence="1">Uncharacterized protein</fullName>
    </submittedName>
</protein>
<accession>A0ACC5X125</accession>
<comment type="caution">
    <text evidence="1">The sequence shown here is derived from an EMBL/GenBank/DDBJ whole genome shotgun (WGS) entry which is preliminary data.</text>
</comment>
<reference evidence="1 2" key="1">
    <citation type="journal article" date="2022" name="bioRxiv">
        <title>An ancient truncated duplication of the anti-Mullerian hormone receptor type 2 gene is a potential conserved master sex determinant in the Pangasiidae catfish family.</title>
        <authorList>
            <person name="Wen M."/>
            <person name="Pan Q."/>
            <person name="Jouanno E."/>
            <person name="Montfort J."/>
            <person name="Zahm M."/>
            <person name="Cabau C."/>
            <person name="Klopp C."/>
            <person name="Iampietro C."/>
            <person name="Roques C."/>
            <person name="Bouchez O."/>
            <person name="Castinel A."/>
            <person name="Donnadieu C."/>
            <person name="Parrinello H."/>
            <person name="Poncet C."/>
            <person name="Belmonte E."/>
            <person name="Gautier V."/>
            <person name="Avarre J.-C."/>
            <person name="Dugue R."/>
            <person name="Gustiano R."/>
            <person name="Ha T.T.T."/>
            <person name="Campet M."/>
            <person name="Sriphairoj K."/>
            <person name="Ribolli J."/>
            <person name="de Almeida F.L."/>
            <person name="Desvignes T."/>
            <person name="Postlethwait J.H."/>
            <person name="Bucao C.F."/>
            <person name="Robinson-Rechavi M."/>
            <person name="Bobe J."/>
            <person name="Herpin A."/>
            <person name="Guiguen Y."/>
        </authorList>
    </citation>
    <scope>NUCLEOTIDE SEQUENCE [LARGE SCALE GENOMIC DNA]</scope>
    <source>
        <strain evidence="1">YG-Dec2019</strain>
    </source>
</reference>
<evidence type="ECO:0000313" key="2">
    <source>
        <dbReference type="Proteomes" id="UP000829447"/>
    </source>
</evidence>